<feature type="transmembrane region" description="Helical" evidence="7">
    <location>
        <begin position="104"/>
        <end position="125"/>
    </location>
</feature>
<keyword evidence="5 7" id="KW-0472">Membrane</keyword>
<dbReference type="PANTHER" id="PTHR36115">
    <property type="entry name" value="PROLINE-RICH ANTIGEN HOMOLOG-RELATED"/>
    <property type="match status" value="1"/>
</dbReference>
<dbReference type="Proteomes" id="UP000460435">
    <property type="component" value="Unassembled WGS sequence"/>
</dbReference>
<evidence type="ECO:0000256" key="6">
    <source>
        <dbReference type="SAM" id="MobiDB-lite"/>
    </source>
</evidence>
<evidence type="ECO:0000313" key="9">
    <source>
        <dbReference type="EMBL" id="NDL57242.1"/>
    </source>
</evidence>
<dbReference type="EMBL" id="WLZY01000002">
    <property type="protein sequence ID" value="NDL57242.1"/>
    <property type="molecule type" value="Genomic_DNA"/>
</dbReference>
<dbReference type="AlphaFoldDB" id="A0A7K3M2V2"/>
<name>A0A7K3M2V2_9ACTN</name>
<evidence type="ECO:0000256" key="7">
    <source>
        <dbReference type="SAM" id="Phobius"/>
    </source>
</evidence>
<feature type="transmembrane region" description="Helical" evidence="7">
    <location>
        <begin position="35"/>
        <end position="58"/>
    </location>
</feature>
<reference evidence="9 10" key="1">
    <citation type="submission" date="2019-11" db="EMBL/GenBank/DDBJ databases">
        <authorList>
            <person name="Li X.-J."/>
            <person name="Feng X.-M."/>
        </authorList>
    </citation>
    <scope>NUCLEOTIDE SEQUENCE [LARGE SCALE GENOMIC DNA]</scope>
    <source>
        <strain evidence="9 10">XMNu-373</strain>
    </source>
</reference>
<evidence type="ECO:0000256" key="5">
    <source>
        <dbReference type="ARBA" id="ARBA00023136"/>
    </source>
</evidence>
<protein>
    <submittedName>
        <fullName evidence="9">RDD family protein</fullName>
    </submittedName>
</protein>
<evidence type="ECO:0000256" key="3">
    <source>
        <dbReference type="ARBA" id="ARBA00022692"/>
    </source>
</evidence>
<feature type="domain" description="RDD" evidence="8">
    <location>
        <begin position="29"/>
        <end position="138"/>
    </location>
</feature>
<organism evidence="9 10">
    <name type="scientific">Phytoactinopolyspora mesophila</name>
    <dbReference type="NCBI Taxonomy" id="2650750"/>
    <lineage>
        <taxon>Bacteria</taxon>
        <taxon>Bacillati</taxon>
        <taxon>Actinomycetota</taxon>
        <taxon>Actinomycetes</taxon>
        <taxon>Jiangellales</taxon>
        <taxon>Jiangellaceae</taxon>
        <taxon>Phytoactinopolyspora</taxon>
    </lineage>
</organism>
<dbReference type="InterPro" id="IPR010432">
    <property type="entry name" value="RDD"/>
</dbReference>
<evidence type="ECO:0000259" key="8">
    <source>
        <dbReference type="Pfam" id="PF06271"/>
    </source>
</evidence>
<evidence type="ECO:0000256" key="2">
    <source>
        <dbReference type="ARBA" id="ARBA00022475"/>
    </source>
</evidence>
<evidence type="ECO:0000313" key="10">
    <source>
        <dbReference type="Proteomes" id="UP000460435"/>
    </source>
</evidence>
<sequence>MADKLAGVSTDDPSVSRSGLPATGPGSPATWGRRVAALIVDWILANVAAFIIVGGQVWDVEAGLTWLPLLCWFGLVWLATALTGASIGQWMLRLRIVRLSGGRVGIGAAALRTALILLIIPPLIFDKDRRGLHDLAANTAAVNGPESR</sequence>
<evidence type="ECO:0000256" key="1">
    <source>
        <dbReference type="ARBA" id="ARBA00004651"/>
    </source>
</evidence>
<keyword evidence="3 7" id="KW-0812">Transmembrane</keyword>
<dbReference type="GO" id="GO:0005886">
    <property type="term" value="C:plasma membrane"/>
    <property type="evidence" value="ECO:0007669"/>
    <property type="project" value="UniProtKB-SubCell"/>
</dbReference>
<keyword evidence="10" id="KW-1185">Reference proteome</keyword>
<accession>A0A7K3M2V2</accession>
<proteinExistence type="predicted"/>
<comment type="caution">
    <text evidence="9">The sequence shown here is derived from an EMBL/GenBank/DDBJ whole genome shotgun (WGS) entry which is preliminary data.</text>
</comment>
<keyword evidence="2" id="KW-1003">Cell membrane</keyword>
<dbReference type="PIRSF" id="PIRSF021697">
    <property type="entry name" value="UCP021697"/>
    <property type="match status" value="1"/>
</dbReference>
<keyword evidence="4 7" id="KW-1133">Transmembrane helix</keyword>
<dbReference type="Pfam" id="PF06271">
    <property type="entry name" value="RDD"/>
    <property type="match status" value="1"/>
</dbReference>
<feature type="region of interest" description="Disordered" evidence="6">
    <location>
        <begin position="1"/>
        <end position="27"/>
    </location>
</feature>
<gene>
    <name evidence="9" type="ORF">F7O44_09190</name>
</gene>
<comment type="subcellular location">
    <subcellularLocation>
        <location evidence="1">Cell membrane</location>
        <topology evidence="1">Multi-pass membrane protein</topology>
    </subcellularLocation>
</comment>
<dbReference type="PANTHER" id="PTHR36115:SF6">
    <property type="entry name" value="PROLINE-RICH ANTIGEN HOMOLOG"/>
    <property type="match status" value="1"/>
</dbReference>
<evidence type="ECO:0000256" key="4">
    <source>
        <dbReference type="ARBA" id="ARBA00022989"/>
    </source>
</evidence>
<feature type="transmembrane region" description="Helical" evidence="7">
    <location>
        <begin position="64"/>
        <end position="92"/>
    </location>
</feature>
<dbReference type="InterPro" id="IPR051791">
    <property type="entry name" value="Pra-immunoreactive"/>
</dbReference>
<dbReference type="InterPro" id="IPR016795">
    <property type="entry name" value="UCP021697"/>
</dbReference>